<reference evidence="1" key="1">
    <citation type="submission" date="2022-07" db="EMBL/GenBank/DDBJ databases">
        <authorList>
            <person name="Macas J."/>
            <person name="Novak P."/>
            <person name="Neumann P."/>
        </authorList>
    </citation>
    <scope>NUCLEOTIDE SEQUENCE</scope>
</reference>
<evidence type="ECO:0000313" key="2">
    <source>
        <dbReference type="Proteomes" id="UP001152484"/>
    </source>
</evidence>
<dbReference type="OrthoDB" id="422637at2759"/>
<evidence type="ECO:0000313" key="1">
    <source>
        <dbReference type="EMBL" id="CAH9104552.1"/>
    </source>
</evidence>
<keyword evidence="2" id="KW-1185">Reference proteome</keyword>
<organism evidence="1 2">
    <name type="scientific">Cuscuta europaea</name>
    <name type="common">European dodder</name>
    <dbReference type="NCBI Taxonomy" id="41803"/>
    <lineage>
        <taxon>Eukaryota</taxon>
        <taxon>Viridiplantae</taxon>
        <taxon>Streptophyta</taxon>
        <taxon>Embryophyta</taxon>
        <taxon>Tracheophyta</taxon>
        <taxon>Spermatophyta</taxon>
        <taxon>Magnoliopsida</taxon>
        <taxon>eudicotyledons</taxon>
        <taxon>Gunneridae</taxon>
        <taxon>Pentapetalae</taxon>
        <taxon>asterids</taxon>
        <taxon>lamiids</taxon>
        <taxon>Solanales</taxon>
        <taxon>Convolvulaceae</taxon>
        <taxon>Cuscuteae</taxon>
        <taxon>Cuscuta</taxon>
        <taxon>Cuscuta subgen. Cuscuta</taxon>
    </lineage>
</organism>
<dbReference type="Proteomes" id="UP001152484">
    <property type="component" value="Unassembled WGS sequence"/>
</dbReference>
<comment type="caution">
    <text evidence="1">The sequence shown here is derived from an EMBL/GenBank/DDBJ whole genome shotgun (WGS) entry which is preliminary data.</text>
</comment>
<gene>
    <name evidence="1" type="ORF">CEURO_LOCUS16583</name>
</gene>
<dbReference type="AlphaFoldDB" id="A0A9P1EGZ4"/>
<dbReference type="EMBL" id="CAMAPE010000046">
    <property type="protein sequence ID" value="CAH9104552.1"/>
    <property type="molecule type" value="Genomic_DNA"/>
</dbReference>
<accession>A0A9P1EGZ4</accession>
<protein>
    <submittedName>
        <fullName evidence="1">Uncharacterized protein</fullName>
    </submittedName>
</protein>
<proteinExistence type="predicted"/>
<name>A0A9P1EGZ4_CUSEU</name>
<sequence length="112" mass="12807">METFSSFVLYAKGKCSLTSLFELDFVPHSNALFWTSCHGILYSFKILTQMYMQVLKELKIFSVINHLRNENSFKSSYVKTKTLSSALAYEMQSYVTTKDKVESLSGSEQCLS</sequence>